<sequence>MREIVIVSAARTPIGNFGGALKDVSAADLGAIAIKGALDRAGITGDMVDEVFIGCVLQAGNGQNVARQAAIKAGIPYEVSSMVINKICGSGLRAVSLGAQTIIAGDNDIVVVGGTESMSQAPYVLKDMRWGSRMGDTKAVDTLINDALTCAFNDYHMGITAENLAEKYNISREEQDRFAVESQNKAEEAQKTGLFDAEIVPVIVKTRKGDILVDKDEYIKYGTTMESVEKLRPAFKKDGTVTAANASGINDGAAALVLMSKEKANELGLKPLAKLVAYASGGVEPAIMGYGPVASTEKALKKSGWKVEDLDLIEANEAFAAQALSVAKGLNFNNEIVNVKGGAIALGHPVGASGARILTTLLYAMEERDAKKGLATLCIGGGMGTSVLIEGL</sequence>
<dbReference type="CDD" id="cd00751">
    <property type="entry name" value="thiolase"/>
    <property type="match status" value="1"/>
</dbReference>
<dbReference type="InterPro" id="IPR020613">
    <property type="entry name" value="Thiolase_CS"/>
</dbReference>
<dbReference type="NCBIfam" id="TIGR01930">
    <property type="entry name" value="AcCoA-C-Actrans"/>
    <property type="match status" value="1"/>
</dbReference>
<dbReference type="Pfam" id="PF02803">
    <property type="entry name" value="Thiolase_C"/>
    <property type="match status" value="1"/>
</dbReference>
<proteinExistence type="inferred from homology"/>
<dbReference type="PANTHER" id="PTHR18919:SF107">
    <property type="entry name" value="ACETYL-COA ACETYLTRANSFERASE, CYTOSOLIC"/>
    <property type="match status" value="1"/>
</dbReference>
<gene>
    <name evidence="8" type="ORF">KQI88_06405</name>
</gene>
<evidence type="ECO:0000259" key="7">
    <source>
        <dbReference type="Pfam" id="PF02803"/>
    </source>
</evidence>
<dbReference type="InterPro" id="IPR020617">
    <property type="entry name" value="Thiolase_C"/>
</dbReference>
<accession>A0ABS6G0L8</accession>
<dbReference type="InterPro" id="IPR020616">
    <property type="entry name" value="Thiolase_N"/>
</dbReference>
<reference evidence="8 9" key="1">
    <citation type="submission" date="2021-06" db="EMBL/GenBank/DDBJ databases">
        <authorList>
            <person name="Sun Q."/>
            <person name="Li D."/>
        </authorList>
    </citation>
    <scope>NUCLEOTIDE SEQUENCE [LARGE SCALE GENOMIC DNA]</scope>
    <source>
        <strain evidence="8 9">MSJ-5</strain>
    </source>
</reference>
<comment type="caution">
    <text evidence="8">The sequence shown here is derived from an EMBL/GenBank/DDBJ whole genome shotgun (WGS) entry which is preliminary data.</text>
</comment>
<evidence type="ECO:0000313" key="9">
    <source>
        <dbReference type="Proteomes" id="UP000779508"/>
    </source>
</evidence>
<dbReference type="PROSITE" id="PS00098">
    <property type="entry name" value="THIOLASE_1"/>
    <property type="match status" value="1"/>
</dbReference>
<evidence type="ECO:0000256" key="2">
    <source>
        <dbReference type="ARBA" id="ARBA00022679"/>
    </source>
</evidence>
<feature type="domain" description="Thiolase N-terminal" evidence="6">
    <location>
        <begin position="4"/>
        <end position="262"/>
    </location>
</feature>
<name>A0ABS6G0L8_9FIRM</name>
<protein>
    <recommendedName>
        <fullName evidence="4">Acetoacetyl-CoA thiolase</fullName>
    </recommendedName>
</protein>
<dbReference type="Proteomes" id="UP000779508">
    <property type="component" value="Unassembled WGS sequence"/>
</dbReference>
<dbReference type="PROSITE" id="PS00099">
    <property type="entry name" value="THIOLASE_3"/>
    <property type="match status" value="1"/>
</dbReference>
<keyword evidence="2 5" id="KW-0808">Transferase</keyword>
<dbReference type="PIRSF" id="PIRSF000429">
    <property type="entry name" value="Ac-CoA_Ac_transf"/>
    <property type="match status" value="1"/>
</dbReference>
<dbReference type="InterPro" id="IPR020615">
    <property type="entry name" value="Thiolase_acyl_enz_int_AS"/>
</dbReference>
<keyword evidence="9" id="KW-1185">Reference proteome</keyword>
<dbReference type="EMBL" id="JAHLQK010000002">
    <property type="protein sequence ID" value="MBU5676042.1"/>
    <property type="molecule type" value="Genomic_DNA"/>
</dbReference>
<feature type="domain" description="Thiolase C-terminal" evidence="7">
    <location>
        <begin position="269"/>
        <end position="390"/>
    </location>
</feature>
<dbReference type="PANTHER" id="PTHR18919">
    <property type="entry name" value="ACETYL-COA C-ACYLTRANSFERASE"/>
    <property type="match status" value="1"/>
</dbReference>
<evidence type="ECO:0000256" key="1">
    <source>
        <dbReference type="ARBA" id="ARBA00010982"/>
    </source>
</evidence>
<comment type="similarity">
    <text evidence="1 5">Belongs to the thiolase-like superfamily. Thiolase family.</text>
</comment>
<dbReference type="PROSITE" id="PS00737">
    <property type="entry name" value="THIOLASE_2"/>
    <property type="match status" value="1"/>
</dbReference>
<dbReference type="InterPro" id="IPR002155">
    <property type="entry name" value="Thiolase"/>
</dbReference>
<dbReference type="InterPro" id="IPR020610">
    <property type="entry name" value="Thiolase_AS"/>
</dbReference>
<dbReference type="Pfam" id="PF00108">
    <property type="entry name" value="Thiolase_N"/>
    <property type="match status" value="1"/>
</dbReference>
<evidence type="ECO:0000259" key="6">
    <source>
        <dbReference type="Pfam" id="PF00108"/>
    </source>
</evidence>
<keyword evidence="3 5" id="KW-0012">Acyltransferase</keyword>
<organism evidence="8 9">
    <name type="scientific">Alkaliphilus flagellatus</name>
    <dbReference type="NCBI Taxonomy" id="2841507"/>
    <lineage>
        <taxon>Bacteria</taxon>
        <taxon>Bacillati</taxon>
        <taxon>Bacillota</taxon>
        <taxon>Clostridia</taxon>
        <taxon>Peptostreptococcales</taxon>
        <taxon>Natronincolaceae</taxon>
        <taxon>Alkaliphilus</taxon>
    </lineage>
</organism>
<evidence type="ECO:0000256" key="4">
    <source>
        <dbReference type="ARBA" id="ARBA00030755"/>
    </source>
</evidence>
<evidence type="ECO:0000256" key="3">
    <source>
        <dbReference type="ARBA" id="ARBA00023315"/>
    </source>
</evidence>
<evidence type="ECO:0000256" key="5">
    <source>
        <dbReference type="RuleBase" id="RU003557"/>
    </source>
</evidence>
<dbReference type="RefSeq" id="WP_216415523.1">
    <property type="nucleotide sequence ID" value="NZ_JAHLQK010000002.1"/>
</dbReference>
<evidence type="ECO:0000313" key="8">
    <source>
        <dbReference type="EMBL" id="MBU5676042.1"/>
    </source>
</evidence>